<feature type="chain" id="PRO_5032389804" description="Trypsin-like serine protease" evidence="1">
    <location>
        <begin position="21"/>
        <end position="76"/>
    </location>
</feature>
<gene>
    <name evidence="2" type="ORF">GRI58_05995</name>
</gene>
<organism evidence="2 3">
    <name type="scientific">Qipengyuania algicida</name>
    <dbReference type="NCBI Taxonomy" id="1836209"/>
    <lineage>
        <taxon>Bacteria</taxon>
        <taxon>Pseudomonadati</taxon>
        <taxon>Pseudomonadota</taxon>
        <taxon>Alphaproteobacteria</taxon>
        <taxon>Sphingomonadales</taxon>
        <taxon>Erythrobacteraceae</taxon>
        <taxon>Qipengyuania</taxon>
    </lineage>
</organism>
<dbReference type="InterPro" id="IPR009003">
    <property type="entry name" value="Peptidase_S1_PA"/>
</dbReference>
<reference evidence="2 3" key="1">
    <citation type="submission" date="2019-12" db="EMBL/GenBank/DDBJ databases">
        <title>Genomic-based taxomic classification of the family Erythrobacteraceae.</title>
        <authorList>
            <person name="Xu L."/>
        </authorList>
    </citation>
    <scope>NUCLEOTIDE SEQUENCE [LARGE SCALE GENOMIC DNA]</scope>
    <source>
        <strain evidence="2 3">KEMB 9005-328</strain>
    </source>
</reference>
<evidence type="ECO:0000256" key="1">
    <source>
        <dbReference type="SAM" id="SignalP"/>
    </source>
</evidence>
<evidence type="ECO:0008006" key="4">
    <source>
        <dbReference type="Google" id="ProtNLM"/>
    </source>
</evidence>
<comment type="caution">
    <text evidence="2">The sequence shown here is derived from an EMBL/GenBank/DDBJ whole genome shotgun (WGS) entry which is preliminary data.</text>
</comment>
<feature type="signal peptide" evidence="1">
    <location>
        <begin position="1"/>
        <end position="20"/>
    </location>
</feature>
<sequence>MRKLIWLAVPLALIAAKANAIIVRHTLTDAQYRVDPHSIPALADLPDEGHGTLIAPRWVVTAAHAVNMMQMMPEER</sequence>
<evidence type="ECO:0000313" key="2">
    <source>
        <dbReference type="EMBL" id="MXP28373.1"/>
    </source>
</evidence>
<keyword evidence="1" id="KW-0732">Signal</keyword>
<proteinExistence type="predicted"/>
<dbReference type="RefSeq" id="WP_160752685.1">
    <property type="nucleotide sequence ID" value="NZ_WTYA01000004.1"/>
</dbReference>
<keyword evidence="3" id="KW-1185">Reference proteome</keyword>
<name>A0A845AGQ9_9SPHN</name>
<accession>A0A845AGQ9</accession>
<dbReference type="Gene3D" id="2.40.10.10">
    <property type="entry name" value="Trypsin-like serine proteases"/>
    <property type="match status" value="1"/>
</dbReference>
<dbReference type="EMBL" id="WTYA01000004">
    <property type="protein sequence ID" value="MXP28373.1"/>
    <property type="molecule type" value="Genomic_DNA"/>
</dbReference>
<dbReference type="SUPFAM" id="SSF50494">
    <property type="entry name" value="Trypsin-like serine proteases"/>
    <property type="match status" value="1"/>
</dbReference>
<dbReference type="InterPro" id="IPR043504">
    <property type="entry name" value="Peptidase_S1_PA_chymotrypsin"/>
</dbReference>
<dbReference type="Proteomes" id="UP000439780">
    <property type="component" value="Unassembled WGS sequence"/>
</dbReference>
<evidence type="ECO:0000313" key="3">
    <source>
        <dbReference type="Proteomes" id="UP000439780"/>
    </source>
</evidence>
<dbReference type="AlphaFoldDB" id="A0A845AGQ9"/>
<protein>
    <recommendedName>
        <fullName evidence="4">Trypsin-like serine protease</fullName>
    </recommendedName>
</protein>
<dbReference type="OrthoDB" id="267336at2"/>